<dbReference type="EMBL" id="CP092877">
    <property type="protein sequence ID" value="UYV77727.1"/>
    <property type="molecule type" value="Genomic_DNA"/>
</dbReference>
<dbReference type="PANTHER" id="PTHR46060:SF1">
    <property type="entry name" value="MARINER MOS1 TRANSPOSASE-LIKE PROTEIN"/>
    <property type="match status" value="1"/>
</dbReference>
<dbReference type="InterPro" id="IPR036397">
    <property type="entry name" value="RNaseH_sf"/>
</dbReference>
<dbReference type="PANTHER" id="PTHR46060">
    <property type="entry name" value="MARINER MOS1 TRANSPOSASE-LIKE PROTEIN"/>
    <property type="match status" value="1"/>
</dbReference>
<keyword evidence="2" id="KW-1185">Reference proteome</keyword>
<proteinExistence type="predicted"/>
<dbReference type="Gene3D" id="3.30.420.10">
    <property type="entry name" value="Ribonuclease H-like superfamily/Ribonuclease H"/>
    <property type="match status" value="1"/>
</dbReference>
<name>A0ABY6L9B8_9ARAC</name>
<evidence type="ECO:0000313" key="2">
    <source>
        <dbReference type="Proteomes" id="UP001235939"/>
    </source>
</evidence>
<dbReference type="Gene3D" id="1.10.10.1450">
    <property type="match status" value="1"/>
</dbReference>
<gene>
    <name evidence="1" type="ORF">LAZ67_15002066</name>
</gene>
<evidence type="ECO:0000313" key="1">
    <source>
        <dbReference type="EMBL" id="UYV77727.1"/>
    </source>
</evidence>
<reference evidence="1 2" key="1">
    <citation type="submission" date="2022-01" db="EMBL/GenBank/DDBJ databases">
        <title>A chromosomal length assembly of Cordylochernes scorpioides.</title>
        <authorList>
            <person name="Zeh D."/>
            <person name="Zeh J."/>
        </authorList>
    </citation>
    <scope>NUCLEOTIDE SEQUENCE [LARGE SCALE GENOMIC DNA]</scope>
    <source>
        <strain evidence="1">IN4F17</strain>
        <tissue evidence="1">Whole Body</tissue>
    </source>
</reference>
<dbReference type="InterPro" id="IPR052709">
    <property type="entry name" value="Transposase-MT_Hybrid"/>
</dbReference>
<dbReference type="Proteomes" id="UP001235939">
    <property type="component" value="Chromosome 15"/>
</dbReference>
<evidence type="ECO:0008006" key="3">
    <source>
        <dbReference type="Google" id="ProtNLM"/>
    </source>
</evidence>
<sequence length="278" mass="32699">MEQRAVIKFNAKLGRSASETYILMKQVYGTLCLSKSNVFIWHKLLQRHQKCENLLKTMMAEVLHINKETIRTILHEDLGKTKVCTKFVPHTLTGEQKSVDIISAYENNSNFLKSIVTGDETWCFQYDPKTKRQKVKKLSTSQKKNAKSRGIIHKEFVPAGQTITGEYYLNFLKRLIARIRRIRPEYRDEDSWCLLHDNAPSHSSLIVRRFLAKNNVCVLNHPPYSLYLAPCDFYLFPKIKLKLKGCFFFMISRPSRELRRALWRRFLKVACKRHLIPY</sequence>
<organism evidence="1 2">
    <name type="scientific">Cordylochernes scorpioides</name>
    <dbReference type="NCBI Taxonomy" id="51811"/>
    <lineage>
        <taxon>Eukaryota</taxon>
        <taxon>Metazoa</taxon>
        <taxon>Ecdysozoa</taxon>
        <taxon>Arthropoda</taxon>
        <taxon>Chelicerata</taxon>
        <taxon>Arachnida</taxon>
        <taxon>Pseudoscorpiones</taxon>
        <taxon>Cheliferoidea</taxon>
        <taxon>Chernetidae</taxon>
        <taxon>Cordylochernes</taxon>
    </lineage>
</organism>
<accession>A0ABY6L9B8</accession>
<protein>
    <recommendedName>
        <fullName evidence="3">Transposase</fullName>
    </recommendedName>
</protein>